<evidence type="ECO:0000256" key="2">
    <source>
        <dbReference type="ARBA" id="ARBA00006490"/>
    </source>
</evidence>
<evidence type="ECO:0000259" key="7">
    <source>
        <dbReference type="Pfam" id="PF00266"/>
    </source>
</evidence>
<keyword evidence="4" id="KW-0663">Pyridoxal phosphate</keyword>
<evidence type="ECO:0000256" key="6">
    <source>
        <dbReference type="ARBA" id="ARBA00023014"/>
    </source>
</evidence>
<reference evidence="8" key="1">
    <citation type="journal article" date="2021" name="PeerJ">
        <title>Extensive microbial diversity within the chicken gut microbiome revealed by metagenomics and culture.</title>
        <authorList>
            <person name="Gilroy R."/>
            <person name="Ravi A."/>
            <person name="Getino M."/>
            <person name="Pursley I."/>
            <person name="Horton D.L."/>
            <person name="Alikhan N.F."/>
            <person name="Baker D."/>
            <person name="Gharbi K."/>
            <person name="Hall N."/>
            <person name="Watson M."/>
            <person name="Adriaenssens E.M."/>
            <person name="Foster-Nyarko E."/>
            <person name="Jarju S."/>
            <person name="Secka A."/>
            <person name="Antonio M."/>
            <person name="Oren A."/>
            <person name="Chaudhuri R.R."/>
            <person name="La Ragione R."/>
            <person name="Hildebrand F."/>
            <person name="Pallen M.J."/>
        </authorList>
    </citation>
    <scope>NUCLEOTIDE SEQUENCE</scope>
    <source>
        <strain evidence="8">CHK189-11263</strain>
    </source>
</reference>
<name>A0A9D2MBE6_9FIRM</name>
<dbReference type="Gene3D" id="3.90.1150.10">
    <property type="entry name" value="Aspartate Aminotransferase, domain 1"/>
    <property type="match status" value="1"/>
</dbReference>
<dbReference type="Pfam" id="PF00266">
    <property type="entry name" value="Aminotran_5"/>
    <property type="match status" value="1"/>
</dbReference>
<dbReference type="PANTHER" id="PTHR11601:SF50">
    <property type="entry name" value="CYSTEINE DESULFURASE ISCS 2-RELATED"/>
    <property type="match status" value="1"/>
</dbReference>
<comment type="cofactor">
    <cofactor evidence="1">
        <name>pyridoxal 5'-phosphate</name>
        <dbReference type="ChEBI" id="CHEBI:597326"/>
    </cofactor>
</comment>
<dbReference type="Gene3D" id="3.40.640.10">
    <property type="entry name" value="Type I PLP-dependent aspartate aminotransferase-like (Major domain)"/>
    <property type="match status" value="1"/>
</dbReference>
<keyword evidence="6" id="KW-0411">Iron-sulfur</keyword>
<evidence type="ECO:0000313" key="8">
    <source>
        <dbReference type="EMBL" id="HJB57277.1"/>
    </source>
</evidence>
<dbReference type="InterPro" id="IPR000192">
    <property type="entry name" value="Aminotrans_V_dom"/>
</dbReference>
<keyword evidence="5" id="KW-0408">Iron</keyword>
<dbReference type="PIRSF" id="PIRSF005572">
    <property type="entry name" value="NifS"/>
    <property type="match status" value="1"/>
</dbReference>
<proteinExistence type="inferred from homology"/>
<protein>
    <submittedName>
        <fullName evidence="8">Cysteine desulfurase</fullName>
    </submittedName>
</protein>
<evidence type="ECO:0000256" key="3">
    <source>
        <dbReference type="ARBA" id="ARBA00022723"/>
    </source>
</evidence>
<dbReference type="FunFam" id="3.40.640.10:FF:000084">
    <property type="entry name" value="IscS-like cysteine desulfurase"/>
    <property type="match status" value="1"/>
</dbReference>
<dbReference type="InterPro" id="IPR016454">
    <property type="entry name" value="Cysteine_dSase"/>
</dbReference>
<evidence type="ECO:0000256" key="4">
    <source>
        <dbReference type="ARBA" id="ARBA00022898"/>
    </source>
</evidence>
<keyword evidence="3" id="KW-0479">Metal-binding</keyword>
<evidence type="ECO:0000256" key="5">
    <source>
        <dbReference type="ARBA" id="ARBA00023004"/>
    </source>
</evidence>
<dbReference type="InterPro" id="IPR015422">
    <property type="entry name" value="PyrdxlP-dep_Trfase_small"/>
</dbReference>
<dbReference type="SUPFAM" id="SSF53383">
    <property type="entry name" value="PLP-dependent transferases"/>
    <property type="match status" value="1"/>
</dbReference>
<reference evidence="8" key="2">
    <citation type="submission" date="2021-04" db="EMBL/GenBank/DDBJ databases">
        <authorList>
            <person name="Gilroy R."/>
        </authorList>
    </citation>
    <scope>NUCLEOTIDE SEQUENCE</scope>
    <source>
        <strain evidence="8">CHK189-11263</strain>
    </source>
</reference>
<evidence type="ECO:0000256" key="1">
    <source>
        <dbReference type="ARBA" id="ARBA00001933"/>
    </source>
</evidence>
<dbReference type="GO" id="GO:0046872">
    <property type="term" value="F:metal ion binding"/>
    <property type="evidence" value="ECO:0007669"/>
    <property type="project" value="UniProtKB-KW"/>
</dbReference>
<gene>
    <name evidence="8" type="ORF">H9714_06985</name>
</gene>
<dbReference type="InterPro" id="IPR015424">
    <property type="entry name" value="PyrdxlP-dep_Trfase"/>
</dbReference>
<dbReference type="GO" id="GO:0051536">
    <property type="term" value="F:iron-sulfur cluster binding"/>
    <property type="evidence" value="ECO:0007669"/>
    <property type="project" value="UniProtKB-KW"/>
</dbReference>
<dbReference type="InterPro" id="IPR015421">
    <property type="entry name" value="PyrdxlP-dep_Trfase_major"/>
</dbReference>
<dbReference type="GO" id="GO:0031071">
    <property type="term" value="F:cysteine desulfurase activity"/>
    <property type="evidence" value="ECO:0007669"/>
    <property type="project" value="UniProtKB-ARBA"/>
</dbReference>
<evidence type="ECO:0000313" key="9">
    <source>
        <dbReference type="Proteomes" id="UP000824208"/>
    </source>
</evidence>
<dbReference type="AlphaFoldDB" id="A0A9D2MBE6"/>
<dbReference type="PANTHER" id="PTHR11601">
    <property type="entry name" value="CYSTEINE DESULFURYLASE FAMILY MEMBER"/>
    <property type="match status" value="1"/>
</dbReference>
<dbReference type="Proteomes" id="UP000824208">
    <property type="component" value="Unassembled WGS sequence"/>
</dbReference>
<comment type="similarity">
    <text evidence="2">Belongs to the class-V pyridoxal-phosphate-dependent aminotransferase family. NifS/IscS subfamily.</text>
</comment>
<sequence length="377" mass="40364">MFAYLDNAATTRVWPQAAQAALEEMTAGFGNPSARCAFGQEAAQRLRDHRAGVARALGCRPEEVFFTSCGTEGDNWAIQAADAYGRHRGRHIVTTAIEHAAVLEPLKALEAQGWTVTRLKPDRRGHVHPEDLRAALREDTVLVSMMLVNNELGSLQPVAECARLVKDYSPDILFHTDAVQAFGKVPFTPEGLGVDLLTVSGHKIGAPKGIGVQYIRAGLRLPPLLRGGGQENGMRSGTEPTAQIAALASACALWEAQGRAFREQMAQLKARALHELQARVPGLEVVSAGDAPHIFAISLPGYPSEMLVRALSDRGVCVSSGSACHKGKPSHVFAALGLPKRTLMGVLRVSLSPESTRADVEALIEGLSAIQRERVGL</sequence>
<dbReference type="Gene3D" id="1.10.260.50">
    <property type="match status" value="1"/>
</dbReference>
<organism evidence="8 9">
    <name type="scientific">Candidatus Flavonifractor intestinipullorum</name>
    <dbReference type="NCBI Taxonomy" id="2838587"/>
    <lineage>
        <taxon>Bacteria</taxon>
        <taxon>Bacillati</taxon>
        <taxon>Bacillota</taxon>
        <taxon>Clostridia</taxon>
        <taxon>Eubacteriales</taxon>
        <taxon>Oscillospiraceae</taxon>
        <taxon>Flavonifractor</taxon>
    </lineage>
</organism>
<accession>A0A9D2MBE6</accession>
<feature type="domain" description="Aminotransferase class V" evidence="7">
    <location>
        <begin position="4"/>
        <end position="363"/>
    </location>
</feature>
<comment type="caution">
    <text evidence="8">The sequence shown here is derived from an EMBL/GenBank/DDBJ whole genome shotgun (WGS) entry which is preliminary data.</text>
</comment>
<dbReference type="EMBL" id="DWYC01000058">
    <property type="protein sequence ID" value="HJB57277.1"/>
    <property type="molecule type" value="Genomic_DNA"/>
</dbReference>